<dbReference type="SUPFAM" id="SSF46785">
    <property type="entry name" value="Winged helix' DNA-binding domain"/>
    <property type="match status" value="1"/>
</dbReference>
<dbReference type="GO" id="GO:0003677">
    <property type="term" value="F:DNA binding"/>
    <property type="evidence" value="ECO:0007669"/>
    <property type="project" value="InterPro"/>
</dbReference>
<dbReference type="KEGG" id="mflg:ABS361_19750"/>
<evidence type="ECO:0000259" key="1">
    <source>
        <dbReference type="PROSITE" id="PS51063"/>
    </source>
</evidence>
<dbReference type="Pfam" id="PF13545">
    <property type="entry name" value="HTH_Crp_2"/>
    <property type="match status" value="1"/>
</dbReference>
<dbReference type="RefSeq" id="WP_407049336.1">
    <property type="nucleotide sequence ID" value="NZ_CP158568.1"/>
</dbReference>
<dbReference type="SMART" id="SM00419">
    <property type="entry name" value="HTH_CRP"/>
    <property type="match status" value="1"/>
</dbReference>
<dbReference type="PROSITE" id="PS51063">
    <property type="entry name" value="HTH_CRP_2"/>
    <property type="match status" value="1"/>
</dbReference>
<dbReference type="InterPro" id="IPR036390">
    <property type="entry name" value="WH_DNA-bd_sf"/>
</dbReference>
<dbReference type="PRINTS" id="PR00034">
    <property type="entry name" value="HTHCRP"/>
</dbReference>
<proteinExistence type="predicted"/>
<protein>
    <submittedName>
        <fullName evidence="2">Helix-turn-helix domain-containing protein</fullName>
    </submittedName>
</protein>
<dbReference type="InterPro" id="IPR036388">
    <property type="entry name" value="WH-like_DNA-bd_sf"/>
</dbReference>
<evidence type="ECO:0000313" key="2">
    <source>
        <dbReference type="EMBL" id="XBY44244.1"/>
    </source>
</evidence>
<dbReference type="Gene3D" id="1.10.10.10">
    <property type="entry name" value="Winged helix-like DNA-binding domain superfamily/Winged helix DNA-binding domain"/>
    <property type="match status" value="1"/>
</dbReference>
<sequence>MKWAILAGGRRQILDVAGPGEVIVLSGSDRDEIGAQALLASRLVELTTTGGSGTSASDPLAEGLLGALERSQRHALVLGSGSALKRVAFALLRLNEVMSPGAEAFDCPMTRRDLADWLGLVIETVSRSLTRLQDARMIDVIEHHRFVIRKRAELAALAWS</sequence>
<reference evidence="2" key="1">
    <citation type="submission" date="2024-06" db="EMBL/GenBank/DDBJ databases">
        <title>Methylostella associata gen. nov., sp. nov., a novel Ancalomicrobiaceae-affiliated facultatively methylotrophic bacteria that feed on methanotrophs of the genus Methylococcus.</title>
        <authorList>
            <person name="Saltykova V."/>
            <person name="Danilova O.V."/>
            <person name="Oshkin I.Y."/>
            <person name="Belova S.E."/>
            <person name="Pimenov N.V."/>
            <person name="Dedysh S.N."/>
        </authorList>
    </citation>
    <scope>NUCLEOTIDE SEQUENCE</scope>
    <source>
        <strain evidence="2">S20</strain>
    </source>
</reference>
<dbReference type="AlphaFoldDB" id="A0AAU7XB09"/>
<gene>
    <name evidence="2" type="ORF">ABS361_19750</name>
</gene>
<name>A0AAU7XB09_9HYPH</name>
<organism evidence="2">
    <name type="scientific">Methyloraptor flagellatus</name>
    <dbReference type="NCBI Taxonomy" id="3162530"/>
    <lineage>
        <taxon>Bacteria</taxon>
        <taxon>Pseudomonadati</taxon>
        <taxon>Pseudomonadota</taxon>
        <taxon>Alphaproteobacteria</taxon>
        <taxon>Hyphomicrobiales</taxon>
        <taxon>Ancalomicrobiaceae</taxon>
        <taxon>Methyloraptor</taxon>
    </lineage>
</organism>
<accession>A0AAU7XB09</accession>
<feature type="domain" description="HTH crp-type" evidence="1">
    <location>
        <begin position="81"/>
        <end position="152"/>
    </location>
</feature>
<dbReference type="InterPro" id="IPR012318">
    <property type="entry name" value="HTH_CRP"/>
</dbReference>
<dbReference type="GO" id="GO:0006355">
    <property type="term" value="P:regulation of DNA-templated transcription"/>
    <property type="evidence" value="ECO:0007669"/>
    <property type="project" value="InterPro"/>
</dbReference>
<dbReference type="EMBL" id="CP158568">
    <property type="protein sequence ID" value="XBY44244.1"/>
    <property type="molecule type" value="Genomic_DNA"/>
</dbReference>